<dbReference type="NCBIfam" id="NF035940">
    <property type="entry name" value="prenyl_rel_EboC"/>
    <property type="match status" value="1"/>
</dbReference>
<keyword evidence="8" id="KW-1185">Reference proteome</keyword>
<keyword evidence="5 6" id="KW-0472">Membrane</keyword>
<dbReference type="PANTHER" id="PTHR42723">
    <property type="entry name" value="CHLOROPHYLL SYNTHASE"/>
    <property type="match status" value="1"/>
</dbReference>
<dbReference type="GO" id="GO:0016020">
    <property type="term" value="C:membrane"/>
    <property type="evidence" value="ECO:0007669"/>
    <property type="project" value="UniProtKB-SubCell"/>
</dbReference>
<accession>A0A1M5BU95</accession>
<sequence>MNPVLKGYLRLARPANLPTAAADVLAGVAISGVFIGVFIDKAWNTSMLWDILLLVFSSVFLYAAGVVLNDFFDHKLDKTERPERPIPSGLVSVRSAAIFGGVLMNLGVLFSFLVGTVSGMVAITLGLSILLYDALGKHHSFFGPLNMGVCRGLNLLLGITILSDFSNWGYFIFPVLYIAAITLISRGEVHGDNKNHIIFAGALYSIVILGIVVLFATSGLNLLESVPFLLLFAFLVFRPLLKAYSENSPKNIKKAVMAGVISIIVLDASLAVGFSHWWVGLIILLLLPLSVFLSKLFAVT</sequence>
<dbReference type="CDD" id="cd13964">
    <property type="entry name" value="PT_UbiA_1"/>
    <property type="match status" value="1"/>
</dbReference>
<keyword evidence="3 6" id="KW-0812">Transmembrane</keyword>
<keyword evidence="2" id="KW-1003">Cell membrane</keyword>
<organism evidence="7 8">
    <name type="scientific">Arenibacter palladensis</name>
    <dbReference type="NCBI Taxonomy" id="237373"/>
    <lineage>
        <taxon>Bacteria</taxon>
        <taxon>Pseudomonadati</taxon>
        <taxon>Bacteroidota</taxon>
        <taxon>Flavobacteriia</taxon>
        <taxon>Flavobacteriales</taxon>
        <taxon>Flavobacteriaceae</taxon>
        <taxon>Arenibacter</taxon>
    </lineage>
</organism>
<dbReference type="OrthoDB" id="2908954at2"/>
<evidence type="ECO:0000256" key="3">
    <source>
        <dbReference type="ARBA" id="ARBA00022692"/>
    </source>
</evidence>
<dbReference type="PANTHER" id="PTHR42723:SF1">
    <property type="entry name" value="CHLOROPHYLL SYNTHASE, CHLOROPLASTIC"/>
    <property type="match status" value="1"/>
</dbReference>
<dbReference type="InterPro" id="IPR044878">
    <property type="entry name" value="UbiA_sf"/>
</dbReference>
<reference evidence="8" key="1">
    <citation type="submission" date="2016-11" db="EMBL/GenBank/DDBJ databases">
        <authorList>
            <person name="Varghese N."/>
            <person name="Submissions S."/>
        </authorList>
    </citation>
    <scope>NUCLEOTIDE SEQUENCE [LARGE SCALE GENOMIC DNA]</scope>
    <source>
        <strain evidence="8">DSM 17539</strain>
    </source>
</reference>
<dbReference type="Proteomes" id="UP000184406">
    <property type="component" value="Unassembled WGS sequence"/>
</dbReference>
<dbReference type="GO" id="GO:0016765">
    <property type="term" value="F:transferase activity, transferring alkyl or aryl (other than methyl) groups"/>
    <property type="evidence" value="ECO:0007669"/>
    <property type="project" value="InterPro"/>
</dbReference>
<dbReference type="InterPro" id="IPR050475">
    <property type="entry name" value="Prenyltransferase_related"/>
</dbReference>
<feature type="transmembrane region" description="Helical" evidence="6">
    <location>
        <begin position="277"/>
        <end position="298"/>
    </location>
</feature>
<comment type="subcellular location">
    <subcellularLocation>
        <location evidence="1">Membrane</location>
        <topology evidence="1">Multi-pass membrane protein</topology>
    </subcellularLocation>
</comment>
<feature type="transmembrane region" description="Helical" evidence="6">
    <location>
        <begin position="252"/>
        <end position="271"/>
    </location>
</feature>
<feature type="transmembrane region" description="Helical" evidence="6">
    <location>
        <begin position="222"/>
        <end position="240"/>
    </location>
</feature>
<name>A0A1M5BU95_9FLAO</name>
<dbReference type="Gene3D" id="1.10.357.140">
    <property type="entry name" value="UbiA prenyltransferase"/>
    <property type="match status" value="1"/>
</dbReference>
<dbReference type="InterPro" id="IPR000537">
    <property type="entry name" value="UbiA_prenyltransferase"/>
</dbReference>
<dbReference type="RefSeq" id="WP_072862433.1">
    <property type="nucleotide sequence ID" value="NZ_FQUX01000004.1"/>
</dbReference>
<dbReference type="EMBL" id="FQUX01000004">
    <property type="protein sequence ID" value="SHF45986.1"/>
    <property type="molecule type" value="Genomic_DNA"/>
</dbReference>
<dbReference type="Pfam" id="PF01040">
    <property type="entry name" value="UbiA"/>
    <property type="match status" value="1"/>
</dbReference>
<feature type="transmembrane region" description="Helical" evidence="6">
    <location>
        <begin position="144"/>
        <end position="162"/>
    </location>
</feature>
<evidence type="ECO:0000256" key="4">
    <source>
        <dbReference type="ARBA" id="ARBA00022989"/>
    </source>
</evidence>
<feature type="transmembrane region" description="Helical" evidence="6">
    <location>
        <begin position="51"/>
        <end position="72"/>
    </location>
</feature>
<keyword evidence="4 6" id="KW-1133">Transmembrane helix</keyword>
<proteinExistence type="predicted"/>
<evidence type="ECO:0000313" key="7">
    <source>
        <dbReference type="EMBL" id="SHF45986.1"/>
    </source>
</evidence>
<gene>
    <name evidence="7" type="ORF">SAMN03080594_104227</name>
</gene>
<evidence type="ECO:0000256" key="6">
    <source>
        <dbReference type="SAM" id="Phobius"/>
    </source>
</evidence>
<evidence type="ECO:0000256" key="2">
    <source>
        <dbReference type="ARBA" id="ARBA00022475"/>
    </source>
</evidence>
<dbReference type="AlphaFoldDB" id="A0A1M5BU95"/>
<evidence type="ECO:0000256" key="5">
    <source>
        <dbReference type="ARBA" id="ARBA00023136"/>
    </source>
</evidence>
<feature type="transmembrane region" description="Helical" evidence="6">
    <location>
        <begin position="197"/>
        <end position="216"/>
    </location>
</feature>
<keyword evidence="7" id="KW-0808">Transferase</keyword>
<evidence type="ECO:0000313" key="8">
    <source>
        <dbReference type="Proteomes" id="UP000184406"/>
    </source>
</evidence>
<feature type="transmembrane region" description="Helical" evidence="6">
    <location>
        <begin position="168"/>
        <end position="185"/>
    </location>
</feature>
<evidence type="ECO:0000256" key="1">
    <source>
        <dbReference type="ARBA" id="ARBA00004141"/>
    </source>
</evidence>
<feature type="transmembrane region" description="Helical" evidence="6">
    <location>
        <begin position="109"/>
        <end position="132"/>
    </location>
</feature>
<protein>
    <submittedName>
        <fullName evidence="7">4-hydroxybenzoate polyprenyltransferase</fullName>
    </submittedName>
</protein>
<feature type="transmembrane region" description="Helical" evidence="6">
    <location>
        <begin position="20"/>
        <end position="39"/>
    </location>
</feature>